<dbReference type="InterPro" id="IPR005824">
    <property type="entry name" value="KOW"/>
</dbReference>
<dbReference type="Gene3D" id="2.30.30.30">
    <property type="match status" value="1"/>
</dbReference>
<dbReference type="Pfam" id="PF00467">
    <property type="entry name" value="KOW"/>
    <property type="match status" value="1"/>
</dbReference>
<dbReference type="GO" id="GO:0019843">
    <property type="term" value="F:rRNA binding"/>
    <property type="evidence" value="ECO:0007669"/>
    <property type="project" value="UniProtKB-UniRule"/>
</dbReference>
<keyword evidence="4 6" id="KW-0687">Ribonucleoprotein</keyword>
<dbReference type="InterPro" id="IPR041988">
    <property type="entry name" value="Ribosomal_uL24_KOW"/>
</dbReference>
<evidence type="ECO:0000256" key="2">
    <source>
        <dbReference type="ARBA" id="ARBA00010618"/>
    </source>
</evidence>
<dbReference type="InterPro" id="IPR014722">
    <property type="entry name" value="Rib_uL2_dom2"/>
</dbReference>
<comment type="subunit">
    <text evidence="6">Part of the 50S ribosomal subunit.</text>
</comment>
<dbReference type="NCBIfam" id="TIGR01079">
    <property type="entry name" value="rplX_bact"/>
    <property type="match status" value="1"/>
</dbReference>
<reference evidence="8" key="2">
    <citation type="submission" date="2021-04" db="EMBL/GenBank/DDBJ databases">
        <title>Sarcopeltis skottsbergii and Sarcopeltis antarctica (Gigartinaceae, Rhodophyta), a new genus and new species from Antarctica.</title>
        <authorList>
            <person name="Leister G."/>
            <person name="Gabrielson P."/>
            <person name="Hommersand M."/>
        </authorList>
    </citation>
    <scope>NUCLEOTIDE SEQUENCE</scope>
</reference>
<feature type="domain" description="KOW" evidence="7">
    <location>
        <begin position="9"/>
        <end position="36"/>
    </location>
</feature>
<comment type="function">
    <text evidence="1 6">One of two assembly initiator proteins, it binds directly to the 5'-end of the 23S rRNA, where it nucleates assembly of the 50S subunit.</text>
</comment>
<dbReference type="SUPFAM" id="SSF50104">
    <property type="entry name" value="Translation proteins SH3-like domain"/>
    <property type="match status" value="1"/>
</dbReference>
<protein>
    <recommendedName>
        <fullName evidence="5 6">Large ribosomal subunit protein uL24c</fullName>
    </recommendedName>
</protein>
<evidence type="ECO:0000313" key="8">
    <source>
        <dbReference type="EMBL" id="QOS04567.1"/>
    </source>
</evidence>
<evidence type="ECO:0000256" key="1">
    <source>
        <dbReference type="ARBA" id="ARBA00004072"/>
    </source>
</evidence>
<dbReference type="AlphaFoldDB" id="A0A7M1VIL3"/>
<dbReference type="GO" id="GO:0005840">
    <property type="term" value="C:ribosome"/>
    <property type="evidence" value="ECO:0007669"/>
    <property type="project" value="UniProtKB-KW"/>
</dbReference>
<comment type="subcellular location">
    <subcellularLocation>
        <location evidence="6">Plastid</location>
        <location evidence="6">Chloroplast</location>
    </subcellularLocation>
</comment>
<dbReference type="EMBL" id="MT032182">
    <property type="protein sequence ID" value="QOS04567.1"/>
    <property type="molecule type" value="Genomic_DNA"/>
</dbReference>
<dbReference type="SMART" id="SM00739">
    <property type="entry name" value="KOW"/>
    <property type="match status" value="1"/>
</dbReference>
<name>A0A7M1VIL3_SARSK</name>
<dbReference type="GO" id="GO:0006412">
    <property type="term" value="P:translation"/>
    <property type="evidence" value="ECO:0007669"/>
    <property type="project" value="UniProtKB-UniRule"/>
</dbReference>
<dbReference type="InterPro" id="IPR057264">
    <property type="entry name" value="Ribosomal_uL24_C"/>
</dbReference>
<geneLocation type="chloroplast" evidence="8"/>
<keyword evidence="8" id="KW-0150">Chloroplast</keyword>
<dbReference type="GO" id="GO:0009507">
    <property type="term" value="C:chloroplast"/>
    <property type="evidence" value="ECO:0007669"/>
    <property type="project" value="UniProtKB-SubCell"/>
</dbReference>
<evidence type="ECO:0000256" key="3">
    <source>
        <dbReference type="ARBA" id="ARBA00022980"/>
    </source>
</evidence>
<evidence type="ECO:0000259" key="7">
    <source>
        <dbReference type="SMART" id="SM00739"/>
    </source>
</evidence>
<accession>A0A7M1VIL3</accession>
<evidence type="ECO:0000256" key="4">
    <source>
        <dbReference type="ARBA" id="ARBA00023274"/>
    </source>
</evidence>
<dbReference type="Pfam" id="PF17136">
    <property type="entry name" value="ribosomal_L24"/>
    <property type="match status" value="1"/>
</dbReference>
<dbReference type="InterPro" id="IPR008991">
    <property type="entry name" value="Translation_prot_SH3-like_sf"/>
</dbReference>
<keyword evidence="8" id="KW-0934">Plastid</keyword>
<sequence length="115" mass="13086">MAQQKIKMHVKKGDTVKIIAGSDKGKVSEIIKVISKKGTVIVKNINIQIKHIRPKQEDETGQIIQIEAPIHSSNVMLYSKKHEIASRVNYIRNEQNIKQRILKKTGEKINNSNYA</sequence>
<proteinExistence type="inferred from homology"/>
<keyword evidence="3 6" id="KW-0689">Ribosomal protein</keyword>
<gene>
    <name evidence="6 8" type="primary">rpl24</name>
</gene>
<dbReference type="CDD" id="cd06089">
    <property type="entry name" value="KOW_RPL26"/>
    <property type="match status" value="1"/>
</dbReference>
<comment type="similarity">
    <text evidence="2 6">Belongs to the universal ribosomal protein uL24 family.</text>
</comment>
<organism evidence="8">
    <name type="scientific">Sarcopeltis skottsbergii</name>
    <name type="common">Red alga</name>
    <name type="synonym">Gigartina skottsbergii</name>
    <dbReference type="NCBI Taxonomy" id="2765380"/>
    <lineage>
        <taxon>Eukaryota</taxon>
        <taxon>Rhodophyta</taxon>
        <taxon>Florideophyceae</taxon>
        <taxon>Rhodymeniophycidae</taxon>
        <taxon>Gigartinales</taxon>
        <taxon>Gigartinaceae</taxon>
        <taxon>Sarcopeltis</taxon>
    </lineage>
</organism>
<keyword evidence="6" id="KW-0699">rRNA-binding</keyword>
<evidence type="ECO:0000256" key="5">
    <source>
        <dbReference type="ARBA" id="ARBA00035282"/>
    </source>
</evidence>
<dbReference type="HAMAP" id="MF_01326_B">
    <property type="entry name" value="Ribosomal_uL24_B"/>
    <property type="match status" value="1"/>
</dbReference>
<dbReference type="GO" id="GO:0003735">
    <property type="term" value="F:structural constituent of ribosome"/>
    <property type="evidence" value="ECO:0007669"/>
    <property type="project" value="InterPro"/>
</dbReference>
<dbReference type="GO" id="GO:1990904">
    <property type="term" value="C:ribonucleoprotein complex"/>
    <property type="evidence" value="ECO:0007669"/>
    <property type="project" value="UniProtKB-KW"/>
</dbReference>
<reference evidence="8" key="1">
    <citation type="submission" date="2020-02" db="EMBL/GenBank/DDBJ databases">
        <authorList>
            <person name="Hughey J.R."/>
        </authorList>
    </citation>
    <scope>NUCLEOTIDE SEQUENCE</scope>
</reference>
<keyword evidence="6" id="KW-0694">RNA-binding</keyword>
<dbReference type="InterPro" id="IPR003256">
    <property type="entry name" value="Ribosomal_uL24"/>
</dbReference>
<evidence type="ECO:0000256" key="6">
    <source>
        <dbReference type="HAMAP-Rule" id="MF_01326"/>
    </source>
</evidence>
<dbReference type="PANTHER" id="PTHR12903">
    <property type="entry name" value="MITOCHONDRIAL RIBOSOMAL PROTEIN L24"/>
    <property type="match status" value="1"/>
</dbReference>